<feature type="domain" description="Nudix hydrolase" evidence="1">
    <location>
        <begin position="156"/>
        <end position="298"/>
    </location>
</feature>
<dbReference type="PANTHER" id="PTHR13622">
    <property type="entry name" value="THIAMIN PYROPHOSPHOKINASE"/>
    <property type="match status" value="1"/>
</dbReference>
<protein>
    <recommendedName>
        <fullName evidence="1">Nudix hydrolase domain-containing protein</fullName>
    </recommendedName>
</protein>
<evidence type="ECO:0000259" key="1">
    <source>
        <dbReference type="PROSITE" id="PS51462"/>
    </source>
</evidence>
<name>A0ABR4NFE2_9FUNG</name>
<dbReference type="Pfam" id="PF15916">
    <property type="entry name" value="DUF4743"/>
    <property type="match status" value="1"/>
</dbReference>
<dbReference type="PANTHER" id="PTHR13622:SF8">
    <property type="entry name" value="THIAMIN PYROPHOSPHOKINASE 1"/>
    <property type="match status" value="1"/>
</dbReference>
<organism evidence="2 3">
    <name type="scientific">Polyrhizophydium stewartii</name>
    <dbReference type="NCBI Taxonomy" id="2732419"/>
    <lineage>
        <taxon>Eukaryota</taxon>
        <taxon>Fungi</taxon>
        <taxon>Fungi incertae sedis</taxon>
        <taxon>Chytridiomycota</taxon>
        <taxon>Chytridiomycota incertae sedis</taxon>
        <taxon>Chytridiomycetes</taxon>
        <taxon>Rhizophydiales</taxon>
        <taxon>Rhizophydiales incertae sedis</taxon>
        <taxon>Polyrhizophydium</taxon>
    </lineage>
</organism>
<dbReference type="SUPFAM" id="SSF55811">
    <property type="entry name" value="Nudix"/>
    <property type="match status" value="1"/>
</dbReference>
<accession>A0ABR4NFE2</accession>
<dbReference type="Proteomes" id="UP001527925">
    <property type="component" value="Unassembled WGS sequence"/>
</dbReference>
<dbReference type="InterPro" id="IPR031804">
    <property type="entry name" value="DUF4743"/>
</dbReference>
<dbReference type="EMBL" id="JADGIZ020000007">
    <property type="protein sequence ID" value="KAL2918247.1"/>
    <property type="molecule type" value="Genomic_DNA"/>
</dbReference>
<sequence length="334" mass="35504">MSSPLARAVRSFNSFTKAAEDSAMRTIHAAASGAAAAAAAASGAAVPPAFYVAGTLVGIVPAFALEALCTAPSDVFTVGPTGISINAALTTYEARSEAVAGVLAEWRAARRFECLAGWRNERYDVFGPDTTPLVAIERAAVGLFGVRTFGCHLNGYIRLPSPDPLASPASSIRMWVARRSYKKPTNPGMLDNIVGGGLPSGASPTPNIIKESLEEAGIPAEIARHAVPVGISSVWMYSPVRGVIPDTEYCYDLELDPAFVPSPADGEVHEFFLWDLPTVKKHIEAGEFTGEAGSVIVDFMIRHGFVTPESEPNYLEIVNELRRPLIFPGPSHSH</sequence>
<dbReference type="InterPro" id="IPR000086">
    <property type="entry name" value="NUDIX_hydrolase_dom"/>
</dbReference>
<evidence type="ECO:0000313" key="2">
    <source>
        <dbReference type="EMBL" id="KAL2918247.1"/>
    </source>
</evidence>
<dbReference type="PROSITE" id="PS51462">
    <property type="entry name" value="NUDIX"/>
    <property type="match status" value="1"/>
</dbReference>
<dbReference type="InterPro" id="IPR015797">
    <property type="entry name" value="NUDIX_hydrolase-like_dom_sf"/>
</dbReference>
<keyword evidence="3" id="KW-1185">Reference proteome</keyword>
<dbReference type="CDD" id="cd03676">
    <property type="entry name" value="NUDIX_Tnr3_like"/>
    <property type="match status" value="1"/>
</dbReference>
<proteinExistence type="predicted"/>
<reference evidence="2 3" key="1">
    <citation type="submission" date="2023-09" db="EMBL/GenBank/DDBJ databases">
        <title>Pangenome analysis of Batrachochytrium dendrobatidis and related Chytrids.</title>
        <authorList>
            <person name="Yacoub M.N."/>
            <person name="Stajich J.E."/>
            <person name="James T.Y."/>
        </authorList>
    </citation>
    <scope>NUCLEOTIDE SEQUENCE [LARGE SCALE GENOMIC DNA]</scope>
    <source>
        <strain evidence="2 3">JEL0888</strain>
    </source>
</reference>
<comment type="caution">
    <text evidence="2">The sequence shown here is derived from an EMBL/GenBank/DDBJ whole genome shotgun (WGS) entry which is preliminary data.</text>
</comment>
<gene>
    <name evidence="2" type="ORF">HK105_202174</name>
</gene>
<dbReference type="Gene3D" id="3.90.79.10">
    <property type="entry name" value="Nucleoside Triphosphate Pyrophosphohydrolase"/>
    <property type="match status" value="1"/>
</dbReference>
<evidence type="ECO:0000313" key="3">
    <source>
        <dbReference type="Proteomes" id="UP001527925"/>
    </source>
</evidence>